<accession>A0A6N1N4A6</accession>
<evidence type="ECO:0000313" key="2">
    <source>
        <dbReference type="EMBL" id="QKU21855.1"/>
    </source>
</evidence>
<dbReference type="AlphaFoldDB" id="A0A6N1N4A6"/>
<feature type="compositionally biased region" description="Polar residues" evidence="1">
    <location>
        <begin position="41"/>
        <end position="52"/>
    </location>
</feature>
<proteinExistence type="predicted"/>
<evidence type="ECO:0000313" key="3">
    <source>
        <dbReference type="Proteomes" id="UP000509126"/>
    </source>
</evidence>
<protein>
    <submittedName>
        <fullName evidence="2">Uncharacterized protein</fullName>
    </submittedName>
</protein>
<evidence type="ECO:0000256" key="1">
    <source>
        <dbReference type="SAM" id="MobiDB-lite"/>
    </source>
</evidence>
<sequence>MNEQQTTDTPDVQTTEQTQTTTPPVGTETQTVPGTETTQQNPSEQETQTTETDPAKAVPESSDAYSVEIEGFDFDAFKADNTEVLESFHAEGMTNKQVEAVVKAYEQHQSVQMEALQEEWGNDFGANVNLAKQAIEALGFQASDLDSPIGALKLAAAIGKHIQEDLPPSNTQQNVGESVQQLMMSEAYLNDKHPDHKRVYAQVEQAYAKQYQ</sequence>
<feature type="compositionally biased region" description="Low complexity" evidence="1">
    <location>
        <begin position="1"/>
        <end position="40"/>
    </location>
</feature>
<dbReference type="RefSeq" id="WP_174894502.1">
    <property type="nucleotide sequence ID" value="NZ_CP054803.1"/>
</dbReference>
<dbReference type="Proteomes" id="UP000509126">
    <property type="component" value="Chromosome"/>
</dbReference>
<dbReference type="EMBL" id="CP054803">
    <property type="protein sequence ID" value="QKU21855.1"/>
    <property type="molecule type" value="Genomic_DNA"/>
</dbReference>
<name>A0A6N1N4A6_ACILW</name>
<gene>
    <name evidence="2" type="ORF">FOB19_10860</name>
</gene>
<organism evidence="2 3">
    <name type="scientific">Acinetobacter lwoffii</name>
    <dbReference type="NCBI Taxonomy" id="28090"/>
    <lineage>
        <taxon>Bacteria</taxon>
        <taxon>Pseudomonadati</taxon>
        <taxon>Pseudomonadota</taxon>
        <taxon>Gammaproteobacteria</taxon>
        <taxon>Moraxellales</taxon>
        <taxon>Moraxellaceae</taxon>
        <taxon>Acinetobacter</taxon>
    </lineage>
</organism>
<reference evidence="2 3" key="1">
    <citation type="submission" date="2019-11" db="EMBL/GenBank/DDBJ databases">
        <title>FDA dAtabase for Regulatory Grade micrObial Sequences (FDA-ARGOS): Supporting development and validation of Infectious Disease Dx tests.</title>
        <authorList>
            <person name="Patel R."/>
            <person name="Rucinski S."/>
            <person name="Tallon L."/>
            <person name="Sadzewicz L."/>
            <person name="Vavikolanu K."/>
            <person name="Mehta A."/>
            <person name="Aluvathingal J."/>
            <person name="Nadendla S."/>
            <person name="Nandy P."/>
            <person name="Geyer C."/>
            <person name="Yan Y."/>
            <person name="Sichtig H."/>
        </authorList>
    </citation>
    <scope>NUCLEOTIDE SEQUENCE [LARGE SCALE GENOMIC DNA]</scope>
    <source>
        <strain evidence="2 3">FDAARGOS_557</strain>
    </source>
</reference>
<feature type="region of interest" description="Disordered" evidence="1">
    <location>
        <begin position="1"/>
        <end position="64"/>
    </location>
</feature>